<keyword evidence="2" id="KW-1185">Reference proteome</keyword>
<comment type="caution">
    <text evidence="1">The sequence shown here is derived from an EMBL/GenBank/DDBJ whole genome shotgun (WGS) entry which is preliminary data.</text>
</comment>
<proteinExistence type="predicted"/>
<dbReference type="EMBL" id="BAABME010001136">
    <property type="protein sequence ID" value="GAA0147778.1"/>
    <property type="molecule type" value="Genomic_DNA"/>
</dbReference>
<gene>
    <name evidence="1" type="ORF">LIER_07396</name>
</gene>
<dbReference type="PANTHER" id="PTHR47150">
    <property type="entry name" value="OS12G0169200 PROTEIN"/>
    <property type="match status" value="1"/>
</dbReference>
<dbReference type="Proteomes" id="UP001454036">
    <property type="component" value="Unassembled WGS sequence"/>
</dbReference>
<accession>A0AAV3P997</accession>
<reference evidence="1 2" key="1">
    <citation type="submission" date="2024-01" db="EMBL/GenBank/DDBJ databases">
        <title>The complete chloroplast genome sequence of Lithospermum erythrorhizon: insights into the phylogenetic relationship among Boraginaceae species and the maternal lineages of purple gromwells.</title>
        <authorList>
            <person name="Okada T."/>
            <person name="Watanabe K."/>
        </authorList>
    </citation>
    <scope>NUCLEOTIDE SEQUENCE [LARGE SCALE GENOMIC DNA]</scope>
</reference>
<evidence type="ECO:0000313" key="1">
    <source>
        <dbReference type="EMBL" id="GAA0147778.1"/>
    </source>
</evidence>
<dbReference type="AlphaFoldDB" id="A0AAV3P997"/>
<dbReference type="PANTHER" id="PTHR47150:SF6">
    <property type="entry name" value="OS01G0872900 PROTEIN"/>
    <property type="match status" value="1"/>
</dbReference>
<sequence length="252" mass="29788">MDPNQNSTNFEFYFSENLRSRHEYEEAMYVTPLYQLSQEVQSELETQNTRTKKKNYVGRDRHEAHNILFKDYFADDATFTEDQFRRRFRRNKKVFMRIVNDLSCDEYFTLRYNAAKQVGLSPIQKCTTAMRMLPYEMPGDAYDKYVKIGLSTAIECLKRFCDGVVHLYEGIYLRKPNGEDLERLLRVVEDRGFSGMIGSIDYMHWEWKKCPVGWQRQFTGGHQGTATVILEAIASFRSLDMACILWIAWYSK</sequence>
<organism evidence="1 2">
    <name type="scientific">Lithospermum erythrorhizon</name>
    <name type="common">Purple gromwell</name>
    <name type="synonym">Lithospermum officinale var. erythrorhizon</name>
    <dbReference type="NCBI Taxonomy" id="34254"/>
    <lineage>
        <taxon>Eukaryota</taxon>
        <taxon>Viridiplantae</taxon>
        <taxon>Streptophyta</taxon>
        <taxon>Embryophyta</taxon>
        <taxon>Tracheophyta</taxon>
        <taxon>Spermatophyta</taxon>
        <taxon>Magnoliopsida</taxon>
        <taxon>eudicotyledons</taxon>
        <taxon>Gunneridae</taxon>
        <taxon>Pentapetalae</taxon>
        <taxon>asterids</taxon>
        <taxon>lamiids</taxon>
        <taxon>Boraginales</taxon>
        <taxon>Boraginaceae</taxon>
        <taxon>Boraginoideae</taxon>
        <taxon>Lithospermeae</taxon>
        <taxon>Lithospermum</taxon>
    </lineage>
</organism>
<dbReference type="Pfam" id="PF04827">
    <property type="entry name" value="Plant_tran"/>
    <property type="match status" value="1"/>
</dbReference>
<dbReference type="InterPro" id="IPR006912">
    <property type="entry name" value="Harbinger_derived_prot"/>
</dbReference>
<evidence type="ECO:0000313" key="2">
    <source>
        <dbReference type="Proteomes" id="UP001454036"/>
    </source>
</evidence>
<protein>
    <submittedName>
        <fullName evidence="1">Uncharacterized protein</fullName>
    </submittedName>
</protein>
<name>A0AAV3P997_LITER</name>